<protein>
    <submittedName>
        <fullName evidence="9">Cytochrome P450 monooxygenase CLM2</fullName>
    </submittedName>
</protein>
<dbReference type="PRINTS" id="PR00385">
    <property type="entry name" value="P450"/>
</dbReference>
<keyword evidence="5 8" id="KW-0560">Oxidoreductase</keyword>
<dbReference type="SUPFAM" id="SSF48264">
    <property type="entry name" value="Cytochrome P450"/>
    <property type="match status" value="1"/>
</dbReference>
<comment type="cofactor">
    <cofactor evidence="1">
        <name>heme</name>
        <dbReference type="ChEBI" id="CHEBI:30413"/>
    </cofactor>
</comment>
<dbReference type="InterPro" id="IPR017972">
    <property type="entry name" value="Cyt_P450_CS"/>
</dbReference>
<gene>
    <name evidence="9" type="ORF">PT974_04956</name>
</gene>
<dbReference type="Gene3D" id="1.10.630.10">
    <property type="entry name" value="Cytochrome P450"/>
    <property type="match status" value="1"/>
</dbReference>
<evidence type="ECO:0000256" key="7">
    <source>
        <dbReference type="ARBA" id="ARBA00023033"/>
    </source>
</evidence>
<dbReference type="InterPro" id="IPR002401">
    <property type="entry name" value="Cyt_P450_E_grp-I"/>
</dbReference>
<evidence type="ECO:0000256" key="2">
    <source>
        <dbReference type="ARBA" id="ARBA00010617"/>
    </source>
</evidence>
<dbReference type="Pfam" id="PF00067">
    <property type="entry name" value="p450"/>
    <property type="match status" value="1"/>
</dbReference>
<keyword evidence="10" id="KW-1185">Reference proteome</keyword>
<evidence type="ECO:0000256" key="4">
    <source>
        <dbReference type="ARBA" id="ARBA00022723"/>
    </source>
</evidence>
<reference evidence="9 10" key="1">
    <citation type="submission" date="2024-01" db="EMBL/GenBank/DDBJ databases">
        <title>Complete genome of Cladobotryum mycophilum ATHUM6906.</title>
        <authorList>
            <person name="Christinaki A.C."/>
            <person name="Myridakis A.I."/>
            <person name="Kouvelis V.N."/>
        </authorList>
    </citation>
    <scope>NUCLEOTIDE SEQUENCE [LARGE SCALE GENOMIC DNA]</scope>
    <source>
        <strain evidence="9 10">ATHUM6906</strain>
    </source>
</reference>
<evidence type="ECO:0000256" key="6">
    <source>
        <dbReference type="ARBA" id="ARBA00023004"/>
    </source>
</evidence>
<dbReference type="CDD" id="cd11065">
    <property type="entry name" value="CYP64-like"/>
    <property type="match status" value="1"/>
</dbReference>
<dbReference type="InterPro" id="IPR001128">
    <property type="entry name" value="Cyt_P450"/>
</dbReference>
<dbReference type="PROSITE" id="PS00086">
    <property type="entry name" value="CYTOCHROME_P450"/>
    <property type="match status" value="1"/>
</dbReference>
<sequence>MQNLLVLGIICTTIWLIFRLRFRRKVVQRLPPGPKPLPILGNIFDMPPNGVPEFQHWLTHKDKYGPISSVSVMGQTIVILHDREAADNLLNKQSLKSSGRPSTVFASELCGFGGILALRQCDSGHRRQRKLIHQVLGTNEAVAQFGNLQRDEMQRFLWRTLEQPETLFQHLPRKTGAAILKMTYGYSVERNKPDPLVALIDGMINNMSLASVPLSWMVDVIPALRHLPDDFPGASFKETAKLWKKGVEEVIDTPYSFVRRRMAAGDHRPSFLNRLLEEYSGDGKESTLSPEEELNIKFAAANMYIGGTTTSADTLKGLILAMTMFPEVQRKGQEEIDRVIGTDRLPQFEDRDNLPYIESIVKETLRWLPIGPLAVPHKTSEEMEYNGYTIPSGAMIMPSIWWFLHDPAVYRDPSSFDPDRYLEPRNEPDPKPLAFGYGRRVCPGRYVADASIFILAAQMLSVFNIGRALDSYGREIRPELKVIPGIVASVVDFPYKITPRSEQKAELVRRIGSEMPQEESDAAFL</sequence>
<organism evidence="9 10">
    <name type="scientific">Cladobotryum mycophilum</name>
    <dbReference type="NCBI Taxonomy" id="491253"/>
    <lineage>
        <taxon>Eukaryota</taxon>
        <taxon>Fungi</taxon>
        <taxon>Dikarya</taxon>
        <taxon>Ascomycota</taxon>
        <taxon>Pezizomycotina</taxon>
        <taxon>Sordariomycetes</taxon>
        <taxon>Hypocreomycetidae</taxon>
        <taxon>Hypocreales</taxon>
        <taxon>Hypocreaceae</taxon>
        <taxon>Cladobotryum</taxon>
    </lineage>
</organism>
<evidence type="ECO:0000313" key="10">
    <source>
        <dbReference type="Proteomes" id="UP001338125"/>
    </source>
</evidence>
<evidence type="ECO:0000256" key="3">
    <source>
        <dbReference type="ARBA" id="ARBA00022617"/>
    </source>
</evidence>
<dbReference type="InterPro" id="IPR050364">
    <property type="entry name" value="Cytochrome_P450_fung"/>
</dbReference>
<proteinExistence type="inferred from homology"/>
<dbReference type="PRINTS" id="PR00463">
    <property type="entry name" value="EP450I"/>
</dbReference>
<dbReference type="Proteomes" id="UP001338125">
    <property type="component" value="Unassembled WGS sequence"/>
</dbReference>
<dbReference type="EMBL" id="JAVFKD010000010">
    <property type="protein sequence ID" value="KAK5994481.1"/>
    <property type="molecule type" value="Genomic_DNA"/>
</dbReference>
<evidence type="ECO:0000256" key="8">
    <source>
        <dbReference type="RuleBase" id="RU000461"/>
    </source>
</evidence>
<name>A0ABR0SQM9_9HYPO</name>
<keyword evidence="6 8" id="KW-0408">Iron</keyword>
<evidence type="ECO:0000256" key="5">
    <source>
        <dbReference type="ARBA" id="ARBA00023002"/>
    </source>
</evidence>
<dbReference type="GO" id="GO:0004497">
    <property type="term" value="F:monooxygenase activity"/>
    <property type="evidence" value="ECO:0007669"/>
    <property type="project" value="UniProtKB-KW"/>
</dbReference>
<comment type="similarity">
    <text evidence="2 8">Belongs to the cytochrome P450 family.</text>
</comment>
<evidence type="ECO:0000313" key="9">
    <source>
        <dbReference type="EMBL" id="KAK5994481.1"/>
    </source>
</evidence>
<dbReference type="InterPro" id="IPR036396">
    <property type="entry name" value="Cyt_P450_sf"/>
</dbReference>
<comment type="caution">
    <text evidence="9">The sequence shown here is derived from an EMBL/GenBank/DDBJ whole genome shotgun (WGS) entry which is preliminary data.</text>
</comment>
<evidence type="ECO:0000256" key="1">
    <source>
        <dbReference type="ARBA" id="ARBA00001971"/>
    </source>
</evidence>
<keyword evidence="4 8" id="KW-0479">Metal-binding</keyword>
<dbReference type="PANTHER" id="PTHR46300:SF7">
    <property type="entry name" value="P450, PUTATIVE (EUROFUNG)-RELATED"/>
    <property type="match status" value="1"/>
</dbReference>
<dbReference type="PANTHER" id="PTHR46300">
    <property type="entry name" value="P450, PUTATIVE (EUROFUNG)-RELATED-RELATED"/>
    <property type="match status" value="1"/>
</dbReference>
<accession>A0ABR0SQM9</accession>
<keyword evidence="7 8" id="KW-0503">Monooxygenase</keyword>
<keyword evidence="3 8" id="KW-0349">Heme</keyword>